<keyword evidence="2" id="KW-1185">Reference proteome</keyword>
<dbReference type="Pfam" id="PF20339">
    <property type="entry name" value="DUF6634"/>
    <property type="match status" value="1"/>
</dbReference>
<comment type="caution">
    <text evidence="1">The sequence shown here is derived from an EMBL/GenBank/DDBJ whole genome shotgun (WGS) entry which is preliminary data.</text>
</comment>
<name>A0A9X1P0Y0_9HYPH</name>
<dbReference type="AlphaFoldDB" id="A0A9X1P0Y0"/>
<sequence>MPTPYQAPGILLGAEAEDRRTLQNLVDDLHRYAAERGPTPEELAAAPLISDVVLVADPVAVRLAGIVTGHPLVGPGRAVTSRIYAIDPQARWVRSYSRLWRVDGLCFDQFGASLNCSVHSSGVDR</sequence>
<dbReference type="Proteomes" id="UP001139035">
    <property type="component" value="Unassembled WGS sequence"/>
</dbReference>
<protein>
    <submittedName>
        <fullName evidence="1">Uncharacterized protein</fullName>
    </submittedName>
</protein>
<gene>
    <name evidence="1" type="ORF">LZD57_08855</name>
</gene>
<reference evidence="1" key="1">
    <citation type="submission" date="2022-01" db="EMBL/GenBank/DDBJ databases">
        <title>Jiella avicenniae sp. nov., a novel endophytic bacterium isolated from bark of Avicennia marina.</title>
        <authorList>
            <person name="Tuo L."/>
        </authorList>
    </citation>
    <scope>NUCLEOTIDE SEQUENCE</scope>
    <source>
        <strain evidence="1">CBK1P-4</strain>
    </source>
</reference>
<dbReference type="InterPro" id="IPR046574">
    <property type="entry name" value="DUF6634"/>
</dbReference>
<evidence type="ECO:0000313" key="2">
    <source>
        <dbReference type="Proteomes" id="UP001139035"/>
    </source>
</evidence>
<dbReference type="RefSeq" id="WP_233719246.1">
    <property type="nucleotide sequence ID" value="NZ_JAJUWU010000007.1"/>
</dbReference>
<accession>A0A9X1P0Y0</accession>
<proteinExistence type="predicted"/>
<dbReference type="EMBL" id="JAJUWU010000007">
    <property type="protein sequence ID" value="MCE7028096.1"/>
    <property type="molecule type" value="Genomic_DNA"/>
</dbReference>
<organism evidence="1 2">
    <name type="scientific">Jiella avicenniae</name>
    <dbReference type="NCBI Taxonomy" id="2907202"/>
    <lineage>
        <taxon>Bacteria</taxon>
        <taxon>Pseudomonadati</taxon>
        <taxon>Pseudomonadota</taxon>
        <taxon>Alphaproteobacteria</taxon>
        <taxon>Hyphomicrobiales</taxon>
        <taxon>Aurantimonadaceae</taxon>
        <taxon>Jiella</taxon>
    </lineage>
</organism>
<evidence type="ECO:0000313" key="1">
    <source>
        <dbReference type="EMBL" id="MCE7028096.1"/>
    </source>
</evidence>